<dbReference type="GO" id="GO:0004445">
    <property type="term" value="F:inositol-polyphosphate 5-phosphatase activity"/>
    <property type="evidence" value="ECO:0007669"/>
    <property type="project" value="TreeGrafter"/>
</dbReference>
<dbReference type="PANTHER" id="PTHR46051">
    <property type="entry name" value="SH2 DOMAIN-CONTAINING PROTEIN"/>
    <property type="match status" value="1"/>
</dbReference>
<dbReference type="Proteomes" id="UP000583164">
    <property type="component" value="Unassembled WGS sequence"/>
</dbReference>
<reference evidence="3 4" key="1">
    <citation type="submission" date="2019-09" db="EMBL/GenBank/DDBJ databases">
        <title>Bird 10,000 Genomes (B10K) Project - Family phase.</title>
        <authorList>
            <person name="Zhang G."/>
        </authorList>
    </citation>
    <scope>NUCLEOTIDE SEQUENCE [LARGE SCALE GENOMIC DNA]</scope>
    <source>
        <strain evidence="3">B10K-DU-001-29</strain>
        <tissue evidence="3">Muscle</tissue>
    </source>
</reference>
<protein>
    <submittedName>
        <fullName evidence="3">SHIP2 phosphatase</fullName>
    </submittedName>
</protein>
<sequence>QTAGQSGEQELENLVLKLSVLKDFLSSIEKKALKALQEISSATPATPPQPLSRKAKSIPVQTFEVKLDITLGDLTKIGKSQKYTLSVDVEGGKLVVLKKQKDSQEDWNTFTYDKIRQLIKSQRVQNKLGIVFEK</sequence>
<evidence type="ECO:0000259" key="2">
    <source>
        <dbReference type="Pfam" id="PF24150"/>
    </source>
</evidence>
<evidence type="ECO:0000256" key="1">
    <source>
        <dbReference type="ARBA" id="ARBA00022999"/>
    </source>
</evidence>
<comment type="caution">
    <text evidence="3">The sequence shown here is derived from an EMBL/GenBank/DDBJ whole genome shotgun (WGS) entry which is preliminary data.</text>
</comment>
<dbReference type="InterPro" id="IPR057510">
    <property type="entry name" value="C2_SHIP1-2_first"/>
</dbReference>
<gene>
    <name evidence="3" type="primary">Inppl1_0</name>
    <name evidence="3" type="ORF">RHAINO_R01768</name>
</gene>
<dbReference type="EMBL" id="VWZS01002160">
    <property type="protein sequence ID" value="NXH53920.1"/>
    <property type="molecule type" value="Genomic_DNA"/>
</dbReference>
<name>A0A7K9KUH3_9PASS</name>
<dbReference type="Pfam" id="PF24150">
    <property type="entry name" value="C2_SHIP1-2_first"/>
    <property type="match status" value="1"/>
</dbReference>
<keyword evidence="4" id="KW-1185">Reference proteome</keyword>
<dbReference type="AlphaFoldDB" id="A0A7K9KUH3"/>
<dbReference type="OrthoDB" id="9362052at2759"/>
<accession>A0A7K9KUH3</accession>
<dbReference type="GO" id="GO:0043569">
    <property type="term" value="P:negative regulation of insulin-like growth factor receptor signaling pathway"/>
    <property type="evidence" value="ECO:0007669"/>
    <property type="project" value="TreeGrafter"/>
</dbReference>
<proteinExistence type="predicted"/>
<feature type="non-terminal residue" evidence="3">
    <location>
        <position position="1"/>
    </location>
</feature>
<dbReference type="GO" id="GO:0005829">
    <property type="term" value="C:cytosol"/>
    <property type="evidence" value="ECO:0007669"/>
    <property type="project" value="TreeGrafter"/>
</dbReference>
<keyword evidence="1" id="KW-0727">SH2 domain</keyword>
<evidence type="ECO:0000313" key="4">
    <source>
        <dbReference type="Proteomes" id="UP000583164"/>
    </source>
</evidence>
<feature type="domain" description="Phosphatidylinositol 3,4,5-trisphosphate 5-phosphatase 1/2-like first C2" evidence="2">
    <location>
        <begin position="58"/>
        <end position="134"/>
    </location>
</feature>
<dbReference type="PANTHER" id="PTHR46051:SF2">
    <property type="entry name" value="PHOSPHATIDYLINOSITOL 3,4,5-TRISPHOSPHATE 5-PHOSPHATASE 2"/>
    <property type="match status" value="1"/>
</dbReference>
<evidence type="ECO:0000313" key="3">
    <source>
        <dbReference type="EMBL" id="NXH53920.1"/>
    </source>
</evidence>
<organism evidence="3 4">
    <name type="scientific">Rhabdornis inornatus</name>
    <dbReference type="NCBI Taxonomy" id="237438"/>
    <lineage>
        <taxon>Eukaryota</taxon>
        <taxon>Metazoa</taxon>
        <taxon>Chordata</taxon>
        <taxon>Craniata</taxon>
        <taxon>Vertebrata</taxon>
        <taxon>Euteleostomi</taxon>
        <taxon>Archelosauria</taxon>
        <taxon>Archosauria</taxon>
        <taxon>Dinosauria</taxon>
        <taxon>Saurischia</taxon>
        <taxon>Theropoda</taxon>
        <taxon>Coelurosauria</taxon>
        <taxon>Aves</taxon>
        <taxon>Neognathae</taxon>
        <taxon>Neoaves</taxon>
        <taxon>Telluraves</taxon>
        <taxon>Australaves</taxon>
        <taxon>Passeriformes</taxon>
        <taxon>Rhabdornithidae</taxon>
        <taxon>Rhabdornis</taxon>
    </lineage>
</organism>
<dbReference type="GO" id="GO:0050776">
    <property type="term" value="P:regulation of immune response"/>
    <property type="evidence" value="ECO:0007669"/>
    <property type="project" value="TreeGrafter"/>
</dbReference>
<feature type="non-terminal residue" evidence="3">
    <location>
        <position position="134"/>
    </location>
</feature>